<proteinExistence type="predicted"/>
<sequence>MIEELRQSQRKPLKVKALLAMDGQPPVAGRTLDINANGVCVAQEQPCQVGRTGTVKFDIFYDGKPNSITAKVKVAYCIFSSGEFKLGLTFVNLDLSAMSIVAKYLK</sequence>
<reference evidence="2 3" key="1">
    <citation type="submission" date="2019-03" db="EMBL/GenBank/DDBJ databases">
        <title>Draft Genome Sequence of Massilia arenosa sp. nov., a Novel Massilia Species Isolated from a Sandy-loam Maize Soil.</title>
        <authorList>
            <person name="Raths R."/>
            <person name="Peta V."/>
            <person name="Bucking H."/>
        </authorList>
    </citation>
    <scope>NUCLEOTIDE SEQUENCE [LARGE SCALE GENOMIC DNA]</scope>
    <source>
        <strain evidence="2 3">MC02</strain>
    </source>
</reference>
<protein>
    <submittedName>
        <fullName evidence="2">PilZ domain-containing protein</fullName>
    </submittedName>
</protein>
<dbReference type="Pfam" id="PF07238">
    <property type="entry name" value="PilZ"/>
    <property type="match status" value="1"/>
</dbReference>
<accession>A0A4Y9SEM3</accession>
<dbReference type="InterPro" id="IPR009875">
    <property type="entry name" value="PilZ_domain"/>
</dbReference>
<dbReference type="SUPFAM" id="SSF141371">
    <property type="entry name" value="PilZ domain-like"/>
    <property type="match status" value="1"/>
</dbReference>
<name>A0A4Y9SEM3_9BURK</name>
<dbReference type="AlphaFoldDB" id="A0A4Y9SEM3"/>
<dbReference type="EMBL" id="SPVF01000117">
    <property type="protein sequence ID" value="TFW21561.1"/>
    <property type="molecule type" value="Genomic_DNA"/>
</dbReference>
<evidence type="ECO:0000259" key="1">
    <source>
        <dbReference type="Pfam" id="PF07238"/>
    </source>
</evidence>
<evidence type="ECO:0000313" key="3">
    <source>
        <dbReference type="Proteomes" id="UP000298438"/>
    </source>
</evidence>
<dbReference type="Gene3D" id="2.40.10.220">
    <property type="entry name" value="predicted glycosyltransferase like domains"/>
    <property type="match status" value="1"/>
</dbReference>
<dbReference type="GO" id="GO:0035438">
    <property type="term" value="F:cyclic-di-GMP binding"/>
    <property type="evidence" value="ECO:0007669"/>
    <property type="project" value="InterPro"/>
</dbReference>
<dbReference type="RefSeq" id="WP_135206826.1">
    <property type="nucleotide sequence ID" value="NZ_SPVF01000117.1"/>
</dbReference>
<evidence type="ECO:0000313" key="2">
    <source>
        <dbReference type="EMBL" id="TFW21561.1"/>
    </source>
</evidence>
<keyword evidence="3" id="KW-1185">Reference proteome</keyword>
<feature type="domain" description="PilZ" evidence="1">
    <location>
        <begin position="5"/>
        <end position="105"/>
    </location>
</feature>
<organism evidence="2 3">
    <name type="scientific">Zemynaea arenosa</name>
    <dbReference type="NCBI Taxonomy" id="2561931"/>
    <lineage>
        <taxon>Bacteria</taxon>
        <taxon>Pseudomonadati</taxon>
        <taxon>Pseudomonadota</taxon>
        <taxon>Betaproteobacteria</taxon>
        <taxon>Burkholderiales</taxon>
        <taxon>Oxalobacteraceae</taxon>
        <taxon>Telluria group</taxon>
        <taxon>Zemynaea</taxon>
    </lineage>
</organism>
<dbReference type="Proteomes" id="UP000298438">
    <property type="component" value="Unassembled WGS sequence"/>
</dbReference>
<gene>
    <name evidence="2" type="ORF">E4L96_08710</name>
</gene>
<dbReference type="OrthoDB" id="8811313at2"/>
<comment type="caution">
    <text evidence="2">The sequence shown here is derived from an EMBL/GenBank/DDBJ whole genome shotgun (WGS) entry which is preliminary data.</text>
</comment>